<dbReference type="KEGG" id="cthd:CDO33_07515"/>
<dbReference type="AlphaFoldDB" id="A0A2K2FP97"/>
<gene>
    <name evidence="1" type="ORF">CDQ84_05015</name>
</gene>
<keyword evidence="2" id="KW-1185">Reference proteome</keyword>
<sequence length="67" mass="7557">MSGNLKGKRAKDFEAPMDSIIHNTDFCSSYMSKTGLIGSVSITPQHFSKDEYDSFWQMKRYAASNKA</sequence>
<dbReference type="RefSeq" id="WP_103080636.1">
    <property type="nucleotide sequence ID" value="NZ_CP021850.1"/>
</dbReference>
<proteinExistence type="predicted"/>
<reference evidence="1 2" key="1">
    <citation type="submission" date="2017-06" db="EMBL/GenBank/DDBJ databases">
        <title>Investigating the central metabolism of Clostridium thermosuccinogenes.</title>
        <authorList>
            <person name="Koendjbiharie J.G."/>
            <person name="van Kranenburg R."/>
        </authorList>
    </citation>
    <scope>NUCLEOTIDE SEQUENCE [LARGE SCALE GENOMIC DNA]</scope>
    <source>
        <strain evidence="1 2">DSM 5806</strain>
    </source>
</reference>
<dbReference type="EMBL" id="NIOJ01000008">
    <property type="protein sequence ID" value="PNU00607.1"/>
    <property type="molecule type" value="Genomic_DNA"/>
</dbReference>
<dbReference type="Proteomes" id="UP000236151">
    <property type="component" value="Unassembled WGS sequence"/>
</dbReference>
<evidence type="ECO:0000313" key="1">
    <source>
        <dbReference type="EMBL" id="PNU00607.1"/>
    </source>
</evidence>
<name>A0A2K2FP97_9CLOT</name>
<organism evidence="1 2">
    <name type="scientific">Clostridium thermosuccinogenes</name>
    <dbReference type="NCBI Taxonomy" id="84032"/>
    <lineage>
        <taxon>Bacteria</taxon>
        <taxon>Bacillati</taxon>
        <taxon>Bacillota</taxon>
        <taxon>Clostridia</taxon>
        <taxon>Eubacteriales</taxon>
        <taxon>Clostridiaceae</taxon>
        <taxon>Clostridium</taxon>
    </lineage>
</organism>
<accession>A0A2K2FP97</accession>
<evidence type="ECO:0000313" key="2">
    <source>
        <dbReference type="Proteomes" id="UP000236151"/>
    </source>
</evidence>
<protein>
    <submittedName>
        <fullName evidence="1">Uncharacterized protein</fullName>
    </submittedName>
</protein>
<comment type="caution">
    <text evidence="1">The sequence shown here is derived from an EMBL/GenBank/DDBJ whole genome shotgun (WGS) entry which is preliminary data.</text>
</comment>